<feature type="transmembrane region" description="Helical" evidence="8">
    <location>
        <begin position="136"/>
        <end position="154"/>
    </location>
</feature>
<dbReference type="OrthoDB" id="9815120at2"/>
<keyword evidence="5 8" id="KW-1133">Transmembrane helix</keyword>
<dbReference type="RefSeq" id="WP_009154321.1">
    <property type="nucleotide sequence ID" value="NZ_CM001439.1"/>
</dbReference>
<feature type="compositionally biased region" description="Basic and acidic residues" evidence="7">
    <location>
        <begin position="304"/>
        <end position="313"/>
    </location>
</feature>
<dbReference type="STRING" id="882083.SacmaDRAFT_2695"/>
<comment type="subcellular location">
    <subcellularLocation>
        <location evidence="1">Cell membrane</location>
        <topology evidence="1">Multi-pass membrane protein</topology>
    </subcellularLocation>
</comment>
<accession>H5X1S3</accession>
<dbReference type="EMBL" id="CM001439">
    <property type="protein sequence ID" value="EHR50936.1"/>
    <property type="molecule type" value="Genomic_DNA"/>
</dbReference>
<sequence>MTRADSPPDSLSDSLPGSPGSTRKLGSVGLVLGGALSLQFGAAVAALLFARAGSLGVVALRLAFAAVVLLAVCRPAVRGYRRGDWLHVVAFGATLAGMNTLFYQAIERIPLGAAVTLEVLGPLALSVAASRRPASLAWAALALAGVFLLGRGGFTRLEPAGVAFALAAGVLWACYIVLSSRVGARFPRADGLALALAFAAVLSLPVGAAAAGPALLDPVTLALGLAVAVLSSMLPYTLELLALRTLPPATFAVLMSLEPAIAALAGFAVLGQRLTAVEWVGIGAVVLASAGAVRMRTVGHRGRADAVADAGRDRRGRLPARRAPSPRRRPRRRRHASRAVRR</sequence>
<evidence type="ECO:0000313" key="11">
    <source>
        <dbReference type="Proteomes" id="UP000004926"/>
    </source>
</evidence>
<dbReference type="eggNOG" id="COG5006">
    <property type="taxonomic scope" value="Bacteria"/>
</dbReference>
<name>H5X1S3_9PSEU</name>
<feature type="domain" description="EamA" evidence="9">
    <location>
        <begin position="161"/>
        <end position="290"/>
    </location>
</feature>
<feature type="transmembrane region" description="Helical" evidence="8">
    <location>
        <begin position="191"/>
        <end position="212"/>
    </location>
</feature>
<evidence type="ECO:0000256" key="1">
    <source>
        <dbReference type="ARBA" id="ARBA00004651"/>
    </source>
</evidence>
<feature type="transmembrane region" description="Helical" evidence="8">
    <location>
        <begin position="250"/>
        <end position="270"/>
    </location>
</feature>
<evidence type="ECO:0000256" key="8">
    <source>
        <dbReference type="SAM" id="Phobius"/>
    </source>
</evidence>
<dbReference type="PANTHER" id="PTHR42920:SF5">
    <property type="entry name" value="EAMA DOMAIN-CONTAINING PROTEIN"/>
    <property type="match status" value="1"/>
</dbReference>
<dbReference type="InterPro" id="IPR037185">
    <property type="entry name" value="EmrE-like"/>
</dbReference>
<feature type="compositionally biased region" description="Basic residues" evidence="7">
    <location>
        <begin position="314"/>
        <end position="342"/>
    </location>
</feature>
<evidence type="ECO:0000256" key="5">
    <source>
        <dbReference type="ARBA" id="ARBA00022989"/>
    </source>
</evidence>
<evidence type="ECO:0000259" key="9">
    <source>
        <dbReference type="Pfam" id="PF00892"/>
    </source>
</evidence>
<feature type="transmembrane region" description="Helical" evidence="8">
    <location>
        <begin position="160"/>
        <end position="179"/>
    </location>
</feature>
<keyword evidence="4 8" id="KW-0812">Transmembrane</keyword>
<dbReference type="HOGENOM" id="CLU_057295_0_2_11"/>
<dbReference type="AlphaFoldDB" id="H5X1S3"/>
<comment type="similarity">
    <text evidence="2">Belongs to the EamA transporter family.</text>
</comment>
<feature type="transmembrane region" description="Helical" evidence="8">
    <location>
        <begin position="276"/>
        <end position="293"/>
    </location>
</feature>
<evidence type="ECO:0000256" key="7">
    <source>
        <dbReference type="SAM" id="MobiDB-lite"/>
    </source>
</evidence>
<evidence type="ECO:0000256" key="6">
    <source>
        <dbReference type="ARBA" id="ARBA00023136"/>
    </source>
</evidence>
<dbReference type="GO" id="GO:0005886">
    <property type="term" value="C:plasma membrane"/>
    <property type="evidence" value="ECO:0007669"/>
    <property type="project" value="UniProtKB-SubCell"/>
</dbReference>
<keyword evidence="3" id="KW-1003">Cell membrane</keyword>
<organism evidence="10 11">
    <name type="scientific">Saccharomonospora marina XMU15</name>
    <dbReference type="NCBI Taxonomy" id="882083"/>
    <lineage>
        <taxon>Bacteria</taxon>
        <taxon>Bacillati</taxon>
        <taxon>Actinomycetota</taxon>
        <taxon>Actinomycetes</taxon>
        <taxon>Pseudonocardiales</taxon>
        <taxon>Pseudonocardiaceae</taxon>
        <taxon>Saccharomonospora</taxon>
    </lineage>
</organism>
<feature type="transmembrane region" description="Helical" evidence="8">
    <location>
        <begin position="55"/>
        <end position="73"/>
    </location>
</feature>
<protein>
    <submittedName>
        <fullName evidence="10">Putative permease, DMT superfamily</fullName>
    </submittedName>
</protein>
<gene>
    <name evidence="10" type="ORF">SacmaDRAFT_2695</name>
</gene>
<evidence type="ECO:0000256" key="4">
    <source>
        <dbReference type="ARBA" id="ARBA00022692"/>
    </source>
</evidence>
<reference evidence="10 11" key="1">
    <citation type="journal article" date="2012" name="Stand. Genomic Sci.">
        <title>Genome sequence of the ocean sediment bacterium Saccharomonospora marina type strain (XMU15(T)).</title>
        <authorList>
            <person name="Klenk H.P."/>
            <person name="Lu M."/>
            <person name="Lucas S."/>
            <person name="Lapidus A."/>
            <person name="Copeland A."/>
            <person name="Pitluck S."/>
            <person name="Goodwin L.A."/>
            <person name="Han C."/>
            <person name="Tapia R."/>
            <person name="Brambilla E.M."/>
            <person name="Potter G."/>
            <person name="Land M."/>
            <person name="Ivanova N."/>
            <person name="Rohde M."/>
            <person name="Goker M."/>
            <person name="Detter J.C."/>
            <person name="Li W.J."/>
            <person name="Kyrpides N.C."/>
            <person name="Woyke T."/>
        </authorList>
    </citation>
    <scope>NUCLEOTIDE SEQUENCE [LARGE SCALE GENOMIC DNA]</scope>
    <source>
        <strain evidence="10 11">XMU15</strain>
    </source>
</reference>
<feature type="region of interest" description="Disordered" evidence="7">
    <location>
        <begin position="304"/>
        <end position="342"/>
    </location>
</feature>
<feature type="transmembrane region" description="Helical" evidence="8">
    <location>
        <begin position="85"/>
        <end position="103"/>
    </location>
</feature>
<dbReference type="Pfam" id="PF00892">
    <property type="entry name" value="EamA"/>
    <property type="match status" value="1"/>
</dbReference>
<feature type="region of interest" description="Disordered" evidence="7">
    <location>
        <begin position="1"/>
        <end position="20"/>
    </location>
</feature>
<evidence type="ECO:0000313" key="10">
    <source>
        <dbReference type="EMBL" id="EHR50936.1"/>
    </source>
</evidence>
<keyword evidence="11" id="KW-1185">Reference proteome</keyword>
<evidence type="ECO:0000256" key="2">
    <source>
        <dbReference type="ARBA" id="ARBA00007362"/>
    </source>
</evidence>
<proteinExistence type="inferred from homology"/>
<dbReference type="InterPro" id="IPR051258">
    <property type="entry name" value="Diverse_Substrate_Transporter"/>
</dbReference>
<dbReference type="SUPFAM" id="SSF103481">
    <property type="entry name" value="Multidrug resistance efflux transporter EmrE"/>
    <property type="match status" value="2"/>
</dbReference>
<feature type="transmembrane region" description="Helical" evidence="8">
    <location>
        <begin position="109"/>
        <end position="129"/>
    </location>
</feature>
<feature type="transmembrane region" description="Helical" evidence="8">
    <location>
        <begin position="28"/>
        <end position="49"/>
    </location>
</feature>
<dbReference type="Proteomes" id="UP000004926">
    <property type="component" value="Chromosome"/>
</dbReference>
<keyword evidence="6 8" id="KW-0472">Membrane</keyword>
<dbReference type="InterPro" id="IPR000620">
    <property type="entry name" value="EamA_dom"/>
</dbReference>
<feature type="transmembrane region" description="Helical" evidence="8">
    <location>
        <begin position="218"/>
        <end position="238"/>
    </location>
</feature>
<evidence type="ECO:0000256" key="3">
    <source>
        <dbReference type="ARBA" id="ARBA00022475"/>
    </source>
</evidence>
<dbReference type="PANTHER" id="PTHR42920">
    <property type="entry name" value="OS03G0707200 PROTEIN-RELATED"/>
    <property type="match status" value="1"/>
</dbReference>